<protein>
    <recommendedName>
        <fullName evidence="1">Glucosidase 2 subunit beta</fullName>
    </recommendedName>
</protein>
<feature type="region of interest" description="Disordered" evidence="6">
    <location>
        <begin position="397"/>
        <end position="435"/>
    </location>
</feature>
<feature type="domain" description="MRH" evidence="8">
    <location>
        <begin position="643"/>
        <end position="745"/>
    </location>
</feature>
<dbReference type="Proteomes" id="UP001054902">
    <property type="component" value="Unassembled WGS sequence"/>
</dbReference>
<gene>
    <name evidence="9" type="ORF">CTEN210_05317</name>
</gene>
<evidence type="ECO:0000256" key="3">
    <source>
        <dbReference type="ARBA" id="ARBA00022824"/>
    </source>
</evidence>
<evidence type="ECO:0000256" key="2">
    <source>
        <dbReference type="ARBA" id="ARBA00022729"/>
    </source>
</evidence>
<dbReference type="PANTHER" id="PTHR12630">
    <property type="entry name" value="N-LINKED OLIGOSACCHARIDE PROCESSING"/>
    <property type="match status" value="1"/>
</dbReference>
<feature type="chain" id="PRO_5041984219" description="Glucosidase 2 subunit beta" evidence="7">
    <location>
        <begin position="25"/>
        <end position="753"/>
    </location>
</feature>
<dbReference type="InterPro" id="IPR009011">
    <property type="entry name" value="Man6P_isomerase_rcpt-bd_dom_sf"/>
</dbReference>
<dbReference type="InterPro" id="IPR028146">
    <property type="entry name" value="PRKCSH_N"/>
</dbReference>
<dbReference type="GO" id="GO:0006491">
    <property type="term" value="P:N-glycan processing"/>
    <property type="evidence" value="ECO:0007669"/>
    <property type="project" value="TreeGrafter"/>
</dbReference>
<evidence type="ECO:0000313" key="10">
    <source>
        <dbReference type="Proteomes" id="UP001054902"/>
    </source>
</evidence>
<feature type="compositionally biased region" description="Basic and acidic residues" evidence="6">
    <location>
        <begin position="324"/>
        <end position="335"/>
    </location>
</feature>
<evidence type="ECO:0000259" key="8">
    <source>
        <dbReference type="PROSITE" id="PS51914"/>
    </source>
</evidence>
<accession>A0AAD3H3E9</accession>
<name>A0AAD3H3E9_9STRA</name>
<feature type="coiled-coil region" evidence="5">
    <location>
        <begin position="156"/>
        <end position="190"/>
    </location>
</feature>
<feature type="coiled-coil region" evidence="5">
    <location>
        <begin position="595"/>
        <end position="622"/>
    </location>
</feature>
<proteinExistence type="predicted"/>
<dbReference type="Pfam" id="PF13015">
    <property type="entry name" value="PRKCSH_1"/>
    <property type="match status" value="1"/>
</dbReference>
<dbReference type="AlphaFoldDB" id="A0AAD3H3E9"/>
<evidence type="ECO:0000313" key="9">
    <source>
        <dbReference type="EMBL" id="GFH48841.1"/>
    </source>
</evidence>
<reference evidence="9 10" key="1">
    <citation type="journal article" date="2021" name="Sci. Rep.">
        <title>The genome of the diatom Chaetoceros tenuissimus carries an ancient integrated fragment of an extant virus.</title>
        <authorList>
            <person name="Hongo Y."/>
            <person name="Kimura K."/>
            <person name="Takaki Y."/>
            <person name="Yoshida Y."/>
            <person name="Baba S."/>
            <person name="Kobayashi G."/>
            <person name="Nagasaki K."/>
            <person name="Hano T."/>
            <person name="Tomaru Y."/>
        </authorList>
    </citation>
    <scope>NUCLEOTIDE SEQUENCE [LARGE SCALE GENOMIC DNA]</scope>
    <source>
        <strain evidence="9 10">NIES-3715</strain>
    </source>
</reference>
<feature type="signal peptide" evidence="7">
    <location>
        <begin position="1"/>
        <end position="24"/>
    </location>
</feature>
<evidence type="ECO:0000256" key="4">
    <source>
        <dbReference type="ARBA" id="ARBA00023157"/>
    </source>
</evidence>
<dbReference type="Gene3D" id="2.70.130.10">
    <property type="entry name" value="Mannose-6-phosphate receptor binding domain"/>
    <property type="match status" value="1"/>
</dbReference>
<feature type="compositionally biased region" description="Polar residues" evidence="6">
    <location>
        <begin position="420"/>
        <end position="435"/>
    </location>
</feature>
<dbReference type="InterPro" id="IPR036607">
    <property type="entry name" value="PRKCSH"/>
</dbReference>
<feature type="compositionally biased region" description="Basic and acidic residues" evidence="6">
    <location>
        <begin position="397"/>
        <end position="409"/>
    </location>
</feature>
<feature type="region of interest" description="Disordered" evidence="6">
    <location>
        <begin position="302"/>
        <end position="363"/>
    </location>
</feature>
<keyword evidence="10" id="KW-1185">Reference proteome</keyword>
<keyword evidence="2 7" id="KW-0732">Signal</keyword>
<keyword evidence="4" id="KW-1015">Disulfide bond</keyword>
<dbReference type="InterPro" id="IPR044865">
    <property type="entry name" value="MRH_dom"/>
</dbReference>
<evidence type="ECO:0000256" key="5">
    <source>
        <dbReference type="SAM" id="Coils"/>
    </source>
</evidence>
<feature type="compositionally biased region" description="Basic and acidic residues" evidence="6">
    <location>
        <begin position="343"/>
        <end position="363"/>
    </location>
</feature>
<keyword evidence="3" id="KW-0256">Endoplasmic reticulum</keyword>
<keyword evidence="5" id="KW-0175">Coiled coil</keyword>
<dbReference type="SUPFAM" id="SSF50911">
    <property type="entry name" value="Mannose 6-phosphate receptor domain"/>
    <property type="match status" value="1"/>
</dbReference>
<dbReference type="InterPro" id="IPR039794">
    <property type="entry name" value="Gtb1-like"/>
</dbReference>
<dbReference type="GO" id="GO:0017177">
    <property type="term" value="C:glucosidase II complex"/>
    <property type="evidence" value="ECO:0007669"/>
    <property type="project" value="TreeGrafter"/>
</dbReference>
<feature type="compositionally biased region" description="Acidic residues" evidence="6">
    <location>
        <begin position="305"/>
        <end position="320"/>
    </location>
</feature>
<comment type="caution">
    <text evidence="9">The sequence shown here is derived from an EMBL/GenBank/DDBJ whole genome shotgun (WGS) entry which is preliminary data.</text>
</comment>
<dbReference type="Pfam" id="PF12999">
    <property type="entry name" value="PRKCSH-like"/>
    <property type="match status" value="1"/>
</dbReference>
<evidence type="ECO:0000256" key="6">
    <source>
        <dbReference type="SAM" id="MobiDB-lite"/>
    </source>
</evidence>
<evidence type="ECO:0000256" key="1">
    <source>
        <dbReference type="ARBA" id="ARBA00022387"/>
    </source>
</evidence>
<dbReference type="EMBL" id="BLLK01000029">
    <property type="protein sequence ID" value="GFH48841.1"/>
    <property type="molecule type" value="Genomic_DNA"/>
</dbReference>
<dbReference type="PANTHER" id="PTHR12630:SF1">
    <property type="entry name" value="GLUCOSIDASE 2 SUBUNIT BETA"/>
    <property type="match status" value="1"/>
</dbReference>
<dbReference type="PROSITE" id="PS51914">
    <property type="entry name" value="MRH"/>
    <property type="match status" value="1"/>
</dbReference>
<sequence>MRIVGISLPLLAHILLSLIHWTTAENVVKCIHPFTLVEHILTPEEINDDYCDCIDGSDETETNACAGVADWASSSPGMNNKEETDSVSFSCPQQNILLPTSRLNDEICDCCDGSDEQYSDFDCPDICEEVLKNERERAQKLLYNYNSGSKLRQANVQEFQTVVKNAFQEIQEMRLEKKPLQELVKSLEEKLSIEKTNVVNSHLNQVEVMLNEIIENAKNSPGSTIFNEIWRLEMEEKMEFVAAICQLYGEMNADNGREKACEPLKRAALDIGLIWNEAEGRVYIGDHSALTEILLEAEGLVQKDSDDEDSEWRDPEDDILDNYYRGDDDYHKDNYYDDDDEDESHRKQTHASDVKKADNSGHYGDHDKFHSKFGIIMRSNFHSHAKEVVEEIKAILNEHEEDKEEKSTWDDDDEEEVANGDNTGSENTAEDTNPSIDPMALQMVQSSLNSKIGKVEYGNMLAKSAKTMMTLFREAVDEDKFSFYVDRLLVELSNLSSLSNIDLHEIFAVVASDVEEETCFSPYTSLCVPEPKVDALAERCKVRVNFSCEREQKALPTNIPDGYFGYFLPKARDSNDALSAPFQDYNKTMFKKTDIREIESNLKNAKSDLENLKKRISEKKVEFGIDDDDAKYGIDGELYSIRDECFDIISGKYTYEVCLFKRAYQREGEAKTGGTDLGKFEGASIDEKTGSRVWSWKGGAKCWNGPQRSAKVIITCGAENKLISADEPNICEYEFRMESYVACDEKYRMTNNL</sequence>
<evidence type="ECO:0000256" key="7">
    <source>
        <dbReference type="SAM" id="SignalP"/>
    </source>
</evidence>
<organism evidence="9 10">
    <name type="scientific">Chaetoceros tenuissimus</name>
    <dbReference type="NCBI Taxonomy" id="426638"/>
    <lineage>
        <taxon>Eukaryota</taxon>
        <taxon>Sar</taxon>
        <taxon>Stramenopiles</taxon>
        <taxon>Ochrophyta</taxon>
        <taxon>Bacillariophyta</taxon>
        <taxon>Coscinodiscophyceae</taxon>
        <taxon>Chaetocerotophycidae</taxon>
        <taxon>Chaetocerotales</taxon>
        <taxon>Chaetocerotaceae</taxon>
        <taxon>Chaetoceros</taxon>
    </lineage>
</organism>